<keyword evidence="2" id="KW-0012">Acyltransferase</keyword>
<evidence type="ECO:0000256" key="2">
    <source>
        <dbReference type="ARBA" id="ARBA00023315"/>
    </source>
</evidence>
<gene>
    <name evidence="4" type="ORF">PDIGIT_LOCUS10337</name>
</gene>
<protein>
    <recommendedName>
        <fullName evidence="3">N-acetyltransferase domain-containing protein</fullName>
    </recommendedName>
</protein>
<sequence>MPRDLRSEKTPLNAESLASPPYVNPLTLANDKNPKMKELRPYCLLLNESDLDDCDWLEHAAFDPNEAASREKLEYRLVTCGELCSGIFASAYQTNPDPIGSVIRSRKFPSVDSAHSDRKRVLLGHIIATKSTSDKVTDGSMSFPTDWRTNYRLDPPNGHHEEGDTICLHSLCVHPSFHKRGLGAVLLKGWTQRIRDAGLGKRIALICHDYLVPFYERAGFKKIGPSACQYGGGNWIDMIMEFDEPGQNASW</sequence>
<dbReference type="SUPFAM" id="SSF55729">
    <property type="entry name" value="Acyl-CoA N-acyltransferases (Nat)"/>
    <property type="match status" value="1"/>
</dbReference>
<dbReference type="OrthoDB" id="30840at2759"/>
<evidence type="ECO:0000313" key="5">
    <source>
        <dbReference type="Proteomes" id="UP001152607"/>
    </source>
</evidence>
<dbReference type="InterPro" id="IPR051635">
    <property type="entry name" value="SNAT-like"/>
</dbReference>
<dbReference type="PROSITE" id="PS51186">
    <property type="entry name" value="GNAT"/>
    <property type="match status" value="1"/>
</dbReference>
<name>A0A9W4UN17_9PLEO</name>
<keyword evidence="1" id="KW-0808">Transferase</keyword>
<evidence type="ECO:0000313" key="4">
    <source>
        <dbReference type="EMBL" id="CAI6337228.1"/>
    </source>
</evidence>
<dbReference type="CDD" id="cd04301">
    <property type="entry name" value="NAT_SF"/>
    <property type="match status" value="1"/>
</dbReference>
<dbReference type="Pfam" id="PF13673">
    <property type="entry name" value="Acetyltransf_10"/>
    <property type="match status" value="1"/>
</dbReference>
<feature type="domain" description="N-acetyltransferase" evidence="3">
    <location>
        <begin position="101"/>
        <end position="243"/>
    </location>
</feature>
<accession>A0A9W4UN17</accession>
<dbReference type="AlphaFoldDB" id="A0A9W4UN17"/>
<dbReference type="InterPro" id="IPR016181">
    <property type="entry name" value="Acyl_CoA_acyltransferase"/>
</dbReference>
<proteinExistence type="predicted"/>
<evidence type="ECO:0000256" key="1">
    <source>
        <dbReference type="ARBA" id="ARBA00022679"/>
    </source>
</evidence>
<dbReference type="InterPro" id="IPR000182">
    <property type="entry name" value="GNAT_dom"/>
</dbReference>
<comment type="caution">
    <text evidence="4">The sequence shown here is derived from an EMBL/GenBank/DDBJ whole genome shotgun (WGS) entry which is preliminary data.</text>
</comment>
<dbReference type="EMBL" id="CAOQHR010000007">
    <property type="protein sequence ID" value="CAI6337228.1"/>
    <property type="molecule type" value="Genomic_DNA"/>
</dbReference>
<evidence type="ECO:0000259" key="3">
    <source>
        <dbReference type="PROSITE" id="PS51186"/>
    </source>
</evidence>
<dbReference type="Proteomes" id="UP001152607">
    <property type="component" value="Unassembled WGS sequence"/>
</dbReference>
<dbReference type="GO" id="GO:0004059">
    <property type="term" value="F:aralkylamine N-acetyltransferase activity"/>
    <property type="evidence" value="ECO:0007669"/>
    <property type="project" value="TreeGrafter"/>
</dbReference>
<dbReference type="PANTHER" id="PTHR10908:SF0">
    <property type="entry name" value="SEROTONIN N-ACETYLTRANSFERASE"/>
    <property type="match status" value="1"/>
</dbReference>
<dbReference type="PANTHER" id="PTHR10908">
    <property type="entry name" value="SEROTONIN N-ACETYLTRANSFERASE"/>
    <property type="match status" value="1"/>
</dbReference>
<dbReference type="GO" id="GO:0005737">
    <property type="term" value="C:cytoplasm"/>
    <property type="evidence" value="ECO:0007669"/>
    <property type="project" value="TreeGrafter"/>
</dbReference>
<dbReference type="Gene3D" id="3.40.630.30">
    <property type="match status" value="1"/>
</dbReference>
<reference evidence="4" key="1">
    <citation type="submission" date="2023-01" db="EMBL/GenBank/DDBJ databases">
        <authorList>
            <person name="Van Ghelder C."/>
            <person name="Rancurel C."/>
        </authorList>
    </citation>
    <scope>NUCLEOTIDE SEQUENCE</scope>
    <source>
        <strain evidence="4">CNCM I-4278</strain>
    </source>
</reference>
<organism evidence="4 5">
    <name type="scientific">Periconia digitata</name>
    <dbReference type="NCBI Taxonomy" id="1303443"/>
    <lineage>
        <taxon>Eukaryota</taxon>
        <taxon>Fungi</taxon>
        <taxon>Dikarya</taxon>
        <taxon>Ascomycota</taxon>
        <taxon>Pezizomycotina</taxon>
        <taxon>Dothideomycetes</taxon>
        <taxon>Pleosporomycetidae</taxon>
        <taxon>Pleosporales</taxon>
        <taxon>Massarineae</taxon>
        <taxon>Periconiaceae</taxon>
        <taxon>Periconia</taxon>
    </lineage>
</organism>
<keyword evidence="5" id="KW-1185">Reference proteome</keyword>